<evidence type="ECO:0000313" key="4">
    <source>
        <dbReference type="Proteomes" id="UP001497623"/>
    </source>
</evidence>
<dbReference type="PANTHER" id="PTHR47642">
    <property type="entry name" value="ATP-DEPENDENT DNA HELICASE"/>
    <property type="match status" value="1"/>
</dbReference>
<keyword evidence="1" id="KW-0067">ATP-binding</keyword>
<protein>
    <recommendedName>
        <fullName evidence="1">ATP-dependent DNA helicase</fullName>
        <ecNumber evidence="1">5.6.2.3</ecNumber>
    </recommendedName>
</protein>
<comment type="cofactor">
    <cofactor evidence="1">
        <name>Mg(2+)</name>
        <dbReference type="ChEBI" id="CHEBI:18420"/>
    </cofactor>
</comment>
<dbReference type="GO" id="GO:0006310">
    <property type="term" value="P:DNA recombination"/>
    <property type="evidence" value="ECO:0007669"/>
    <property type="project" value="UniProtKB-KW"/>
</dbReference>
<dbReference type="SUPFAM" id="SSF54001">
    <property type="entry name" value="Cysteine proteinases"/>
    <property type="match status" value="1"/>
</dbReference>
<comment type="caution">
    <text evidence="3">The sequence shown here is derived from an EMBL/GenBank/DDBJ whole genome shotgun (WGS) entry which is preliminary data.</text>
</comment>
<dbReference type="GO" id="GO:0005524">
    <property type="term" value="F:ATP binding"/>
    <property type="evidence" value="ECO:0007669"/>
    <property type="project" value="UniProtKB-KW"/>
</dbReference>
<dbReference type="GO" id="GO:0043139">
    <property type="term" value="F:5'-3' DNA helicase activity"/>
    <property type="evidence" value="ECO:0007669"/>
    <property type="project" value="UniProtKB-EC"/>
</dbReference>
<keyword evidence="1" id="KW-0227">DNA damage</keyword>
<dbReference type="InterPro" id="IPR051055">
    <property type="entry name" value="PIF1_helicase"/>
</dbReference>
<proteinExistence type="inferred from homology"/>
<reference evidence="3 4" key="1">
    <citation type="submission" date="2024-05" db="EMBL/GenBank/DDBJ databases">
        <authorList>
            <person name="Wallberg A."/>
        </authorList>
    </citation>
    <scope>NUCLEOTIDE SEQUENCE [LARGE SCALE GENOMIC DNA]</scope>
</reference>
<comment type="catalytic activity">
    <reaction evidence="1">
        <text>ATP + H2O = ADP + phosphate + H(+)</text>
        <dbReference type="Rhea" id="RHEA:13065"/>
        <dbReference type="ChEBI" id="CHEBI:15377"/>
        <dbReference type="ChEBI" id="CHEBI:15378"/>
        <dbReference type="ChEBI" id="CHEBI:30616"/>
        <dbReference type="ChEBI" id="CHEBI:43474"/>
        <dbReference type="ChEBI" id="CHEBI:456216"/>
        <dbReference type="EC" id="5.6.2.3"/>
    </reaction>
</comment>
<dbReference type="InterPro" id="IPR027417">
    <property type="entry name" value="P-loop_NTPase"/>
</dbReference>
<dbReference type="InterPro" id="IPR038765">
    <property type="entry name" value="Papain-like_cys_pep_sf"/>
</dbReference>
<keyword evidence="1" id="KW-0347">Helicase</keyword>
<keyword evidence="1" id="KW-0378">Hydrolase</keyword>
<comment type="similarity">
    <text evidence="1">Belongs to the helicase family.</text>
</comment>
<feature type="non-terminal residue" evidence="3">
    <location>
        <position position="702"/>
    </location>
</feature>
<dbReference type="Pfam" id="PF05970">
    <property type="entry name" value="PIF1"/>
    <property type="match status" value="1"/>
</dbReference>
<dbReference type="Proteomes" id="UP001497623">
    <property type="component" value="Unassembled WGS sequence"/>
</dbReference>
<keyword evidence="1" id="KW-0234">DNA repair</keyword>
<evidence type="ECO:0000313" key="3">
    <source>
        <dbReference type="EMBL" id="CAL4060942.1"/>
    </source>
</evidence>
<dbReference type="InterPro" id="IPR010285">
    <property type="entry name" value="DNA_helicase_pif1-like_DEAD"/>
</dbReference>
<accession>A0AAV2PLG7</accession>
<dbReference type="AlphaFoldDB" id="A0AAV2PLG7"/>
<evidence type="ECO:0000256" key="1">
    <source>
        <dbReference type="RuleBase" id="RU363044"/>
    </source>
</evidence>
<organism evidence="3 4">
    <name type="scientific">Meganyctiphanes norvegica</name>
    <name type="common">Northern krill</name>
    <name type="synonym">Thysanopoda norvegica</name>
    <dbReference type="NCBI Taxonomy" id="48144"/>
    <lineage>
        <taxon>Eukaryota</taxon>
        <taxon>Metazoa</taxon>
        <taxon>Ecdysozoa</taxon>
        <taxon>Arthropoda</taxon>
        <taxon>Crustacea</taxon>
        <taxon>Multicrustacea</taxon>
        <taxon>Malacostraca</taxon>
        <taxon>Eumalacostraca</taxon>
        <taxon>Eucarida</taxon>
        <taxon>Euphausiacea</taxon>
        <taxon>Euphausiidae</taxon>
        <taxon>Meganyctiphanes</taxon>
    </lineage>
</organism>
<dbReference type="GO" id="GO:0006281">
    <property type="term" value="P:DNA repair"/>
    <property type="evidence" value="ECO:0007669"/>
    <property type="project" value="UniProtKB-KW"/>
</dbReference>
<dbReference type="Gene3D" id="3.90.70.10">
    <property type="entry name" value="Cysteine proteinases"/>
    <property type="match status" value="1"/>
</dbReference>
<sequence>MVGCEMFAKVNERLTLAKLDENHIISKAQKDPSLLRPTFGGVGMVICGDFGQLIPIMQHSLMDNIRLPIYDASKQKDRFTNKGKDLIEQFKITIILKKQHRQNQGDYNKLCLKFRDGSLLPQDHVSLQKRNYDDLPLEEKNQLVNYGTRLVTTNKQAGNWNAKMLISKAKEQNNKIFRIQAHETGNKGKAVTTSENFSGLKSTIHITIGSRAMLTSNIWVEAGLINGAQGTVTDIVFDKDDTDDPLPKYVLVSLDDYSGPLLFNDQNKTNWVPVFPITRQHQYDRKVERTQIPLRLSTAMTGHKVQGLSLYKGAVVHYPTKEECRRDPLDTWGLNYCILTRVPDFSKIAFINLPDYQRHMKLYNKLKGKDHYKFFKKFDENAHKEFSRYLRISADKSLDYLINSAEKLSLSVPIDFDAVYREKIDNLQHHGISELHQFPITVGHPMQPSVPCTFEQGGFIQPPKESLIQSVSSATEHEVQDKQYSTDTILMIPTFENPSNHCWFNSVLQVIIHALKVVNVADIFSLQINDSPLETALWENLILFSKPGRYNVDLIIKDPDVGHNAEIPLKHLMLRAMNITAPQDLKQQHDAAQCIQTMLVKLTPLSFLWHEVKEKIECTGCKDENEMMVWHSVAPIAISMKRNIDGTLKFSPTDAIKSYFQSAEIGIERRCEKCPAKTCSKKLTLESPPNFIVVQFKRFTKR</sequence>
<name>A0AAV2PLG7_MEGNR</name>
<dbReference type="SUPFAM" id="SSF52540">
    <property type="entry name" value="P-loop containing nucleoside triphosphate hydrolases"/>
    <property type="match status" value="1"/>
</dbReference>
<feature type="domain" description="DNA helicase Pif1-like DEAD-box helicase" evidence="2">
    <location>
        <begin position="11"/>
        <end position="119"/>
    </location>
</feature>
<dbReference type="GO" id="GO:0000723">
    <property type="term" value="P:telomere maintenance"/>
    <property type="evidence" value="ECO:0007669"/>
    <property type="project" value="InterPro"/>
</dbReference>
<dbReference type="EC" id="5.6.2.3" evidence="1"/>
<dbReference type="GO" id="GO:0016787">
    <property type="term" value="F:hydrolase activity"/>
    <property type="evidence" value="ECO:0007669"/>
    <property type="project" value="UniProtKB-KW"/>
</dbReference>
<keyword evidence="4" id="KW-1185">Reference proteome</keyword>
<gene>
    <name evidence="3" type="ORF">MNOR_LOCUS1697</name>
</gene>
<dbReference type="EMBL" id="CAXKWB010000469">
    <property type="protein sequence ID" value="CAL4060942.1"/>
    <property type="molecule type" value="Genomic_DNA"/>
</dbReference>
<evidence type="ECO:0000259" key="2">
    <source>
        <dbReference type="Pfam" id="PF05970"/>
    </source>
</evidence>
<keyword evidence="1" id="KW-0233">DNA recombination</keyword>
<keyword evidence="1" id="KW-0547">Nucleotide-binding</keyword>